<sequence length="95" mass="10569">MSQVAPATSDKRRTLSPKYRAWLLFWSLVRLVIVLPIWLFGIVALVVGVALSPWGTGVLLSQGEQRDFSPTRIMKVACSTIFSSKISSYSWAKPV</sequence>
<keyword evidence="1" id="KW-0472">Membrane</keyword>
<gene>
    <name evidence="2" type="ORF">HORIV_36590</name>
</gene>
<evidence type="ECO:0000313" key="2">
    <source>
        <dbReference type="EMBL" id="BBI51238.1"/>
    </source>
</evidence>
<evidence type="ECO:0000256" key="1">
    <source>
        <dbReference type="SAM" id="Phobius"/>
    </source>
</evidence>
<evidence type="ECO:0000313" key="3">
    <source>
        <dbReference type="Proteomes" id="UP000289555"/>
    </source>
</evidence>
<accession>A0ABN5X2B7</accession>
<reference evidence="3" key="1">
    <citation type="journal article" date="2019" name="Microbiol. Resour. Announc.">
        <title>Complete Genome Sequence of Halomonas olivaria, a Moderately Halophilic Bacterium Isolated from Olive Processing Effluents, Obtained by Nanopore Sequencing.</title>
        <authorList>
            <person name="Nagata S."/>
            <person name="Ii K.M."/>
            <person name="Tsukimi T."/>
            <person name="Miura M.C."/>
            <person name="Galipon J."/>
            <person name="Arakawa K."/>
        </authorList>
    </citation>
    <scope>NUCLEOTIDE SEQUENCE [LARGE SCALE GENOMIC DNA]</scope>
    <source>
        <strain evidence="3">TYRC17</strain>
    </source>
</reference>
<keyword evidence="1" id="KW-0812">Transmembrane</keyword>
<dbReference type="Proteomes" id="UP000289555">
    <property type="component" value="Chromosome"/>
</dbReference>
<keyword evidence="1" id="KW-1133">Transmembrane helix</keyword>
<proteinExistence type="predicted"/>
<dbReference type="EMBL" id="AP019416">
    <property type="protein sequence ID" value="BBI51238.1"/>
    <property type="molecule type" value="Genomic_DNA"/>
</dbReference>
<feature type="transmembrane region" description="Helical" evidence="1">
    <location>
        <begin position="21"/>
        <end position="51"/>
    </location>
</feature>
<protein>
    <submittedName>
        <fullName evidence="2">Uncharacterized protein</fullName>
    </submittedName>
</protein>
<organism evidence="2 3">
    <name type="scientific">Vreelandella olivaria</name>
    <dbReference type="NCBI Taxonomy" id="390919"/>
    <lineage>
        <taxon>Bacteria</taxon>
        <taxon>Pseudomonadati</taxon>
        <taxon>Pseudomonadota</taxon>
        <taxon>Gammaproteobacteria</taxon>
        <taxon>Oceanospirillales</taxon>
        <taxon>Halomonadaceae</taxon>
        <taxon>Vreelandella</taxon>
    </lineage>
</organism>
<keyword evidence="3" id="KW-1185">Reference proteome</keyword>
<name>A0ABN5X2B7_9GAMM</name>